<protein>
    <submittedName>
        <fullName evidence="1">Family with sequence similarity 167, member Ab</fullName>
    </submittedName>
</protein>
<sequence length="53" mass="5974">SSVLAQKRAATRRILFMLDCVMGGESDNRMTKGFCKCNHLYFAQLLCTFSRGP</sequence>
<accession>A0A1A8MLU3</accession>
<evidence type="ECO:0000313" key="1">
    <source>
        <dbReference type="EMBL" id="SBR57865.1"/>
    </source>
</evidence>
<dbReference type="AlphaFoldDB" id="A0A1A8MLU3"/>
<feature type="non-terminal residue" evidence="1">
    <location>
        <position position="1"/>
    </location>
</feature>
<feature type="non-terminal residue" evidence="1">
    <location>
        <position position="53"/>
    </location>
</feature>
<proteinExistence type="predicted"/>
<name>A0A1A8MLU3_9TELE</name>
<dbReference type="EMBL" id="HAEF01016706">
    <property type="protein sequence ID" value="SBR57865.1"/>
    <property type="molecule type" value="Transcribed_RNA"/>
</dbReference>
<organism evidence="1">
    <name type="scientific">Nothobranchius pienaari</name>
    <dbReference type="NCBI Taxonomy" id="704102"/>
    <lineage>
        <taxon>Eukaryota</taxon>
        <taxon>Metazoa</taxon>
        <taxon>Chordata</taxon>
        <taxon>Craniata</taxon>
        <taxon>Vertebrata</taxon>
        <taxon>Euteleostomi</taxon>
        <taxon>Actinopterygii</taxon>
        <taxon>Neopterygii</taxon>
        <taxon>Teleostei</taxon>
        <taxon>Neoteleostei</taxon>
        <taxon>Acanthomorphata</taxon>
        <taxon>Ovalentaria</taxon>
        <taxon>Atherinomorphae</taxon>
        <taxon>Cyprinodontiformes</taxon>
        <taxon>Nothobranchiidae</taxon>
        <taxon>Nothobranchius</taxon>
    </lineage>
</organism>
<reference evidence="1" key="1">
    <citation type="submission" date="2016-05" db="EMBL/GenBank/DDBJ databases">
        <authorList>
            <person name="Lavstsen T."/>
            <person name="Jespersen J.S."/>
        </authorList>
    </citation>
    <scope>NUCLEOTIDE SEQUENCE</scope>
    <source>
        <tissue evidence="1">Brain</tissue>
    </source>
</reference>
<gene>
    <name evidence="1" type="primary">FAM167AB</name>
</gene>
<reference evidence="1" key="2">
    <citation type="submission" date="2016-06" db="EMBL/GenBank/DDBJ databases">
        <title>The genome of a short-lived fish provides insights into sex chromosome evolution and the genetic control of aging.</title>
        <authorList>
            <person name="Reichwald K."/>
            <person name="Felder M."/>
            <person name="Petzold A."/>
            <person name="Koch P."/>
            <person name="Groth M."/>
            <person name="Platzer M."/>
        </authorList>
    </citation>
    <scope>NUCLEOTIDE SEQUENCE</scope>
    <source>
        <tissue evidence="1">Brain</tissue>
    </source>
</reference>